<feature type="region of interest" description="Disordered" evidence="1">
    <location>
        <begin position="114"/>
        <end position="223"/>
    </location>
</feature>
<evidence type="ECO:0000256" key="2">
    <source>
        <dbReference type="SAM" id="Phobius"/>
    </source>
</evidence>
<dbReference type="EMBL" id="VIUW01000001">
    <property type="protein sequence ID" value="TWD16918.1"/>
    <property type="molecule type" value="Genomic_DNA"/>
</dbReference>
<keyword evidence="4" id="KW-1185">Reference proteome</keyword>
<gene>
    <name evidence="3" type="ORF">FB557_0464</name>
</gene>
<evidence type="ECO:0000313" key="3">
    <source>
        <dbReference type="EMBL" id="TWD16918.1"/>
    </source>
</evidence>
<evidence type="ECO:0000256" key="1">
    <source>
        <dbReference type="SAM" id="MobiDB-lite"/>
    </source>
</evidence>
<dbReference type="OrthoDB" id="3268660at2"/>
<feature type="transmembrane region" description="Helical" evidence="2">
    <location>
        <begin position="222"/>
        <end position="242"/>
    </location>
</feature>
<reference evidence="3 4" key="1">
    <citation type="submission" date="2019-06" db="EMBL/GenBank/DDBJ databases">
        <title>Sequencing the genomes of 1000 actinobacteria strains.</title>
        <authorList>
            <person name="Klenk H.-P."/>
        </authorList>
    </citation>
    <scope>NUCLEOTIDE SEQUENCE [LARGE SCALE GENOMIC DNA]</scope>
    <source>
        <strain evidence="3 4">DSM 18935</strain>
    </source>
</reference>
<evidence type="ECO:0008006" key="5">
    <source>
        <dbReference type="Google" id="ProtNLM"/>
    </source>
</evidence>
<organism evidence="3 4">
    <name type="scientific">Marihabitans asiaticum</name>
    <dbReference type="NCBI Taxonomy" id="415218"/>
    <lineage>
        <taxon>Bacteria</taxon>
        <taxon>Bacillati</taxon>
        <taxon>Actinomycetota</taxon>
        <taxon>Actinomycetes</taxon>
        <taxon>Micrococcales</taxon>
        <taxon>Intrasporangiaceae</taxon>
        <taxon>Marihabitans</taxon>
    </lineage>
</organism>
<dbReference type="AlphaFoldDB" id="A0A560WH65"/>
<keyword evidence="2" id="KW-0812">Transmembrane</keyword>
<dbReference type="Proteomes" id="UP000315628">
    <property type="component" value="Unassembled WGS sequence"/>
</dbReference>
<dbReference type="RefSeq" id="WP_144855255.1">
    <property type="nucleotide sequence ID" value="NZ_VIUW01000001.1"/>
</dbReference>
<evidence type="ECO:0000313" key="4">
    <source>
        <dbReference type="Proteomes" id="UP000315628"/>
    </source>
</evidence>
<feature type="compositionally biased region" description="Low complexity" evidence="1">
    <location>
        <begin position="134"/>
        <end position="205"/>
    </location>
</feature>
<comment type="caution">
    <text evidence="3">The sequence shown here is derived from an EMBL/GenBank/DDBJ whole genome shotgun (WGS) entry which is preliminary data.</text>
</comment>
<sequence>MAAMTTTTASAADIGDDTSVRGVQITTEDCERVEVTIDATLTGTTDDGGGLDSVYFSLWDDGEIEAMYTAQVPVGETVNISVVLGFSGLYQLGAEGVGITVGEAEGARDLFREDPFIPEDSSGECNPDDGPTATTSTSPSTTEPTSSTTSTTSEPTSTTSEPTSTTSEPTSTTSEPTSTTSEPTSTTSEPTSTTSEPTSTTSEPTGPVVETDRIDPGSDQQATGTLAAGLGLLGAAGALVAGRRRTTRRH</sequence>
<name>A0A560WH65_9MICO</name>
<protein>
    <recommendedName>
        <fullName evidence="5">LPXTG-motif cell wall-anchored protein</fullName>
    </recommendedName>
</protein>
<proteinExistence type="predicted"/>
<accession>A0A560WH65</accession>
<keyword evidence="2" id="KW-0472">Membrane</keyword>
<keyword evidence="2" id="KW-1133">Transmembrane helix</keyword>